<comment type="pathway">
    <text evidence="4">Lipid metabolism.</text>
</comment>
<dbReference type="InterPro" id="IPR000374">
    <property type="entry name" value="PC_trans"/>
</dbReference>
<feature type="transmembrane region" description="Helical" evidence="19">
    <location>
        <begin position="12"/>
        <end position="40"/>
    </location>
</feature>
<dbReference type="EMBL" id="CP063304">
    <property type="protein sequence ID" value="QOV18221.1"/>
    <property type="molecule type" value="Genomic_DNA"/>
</dbReference>
<evidence type="ECO:0000256" key="4">
    <source>
        <dbReference type="ARBA" id="ARBA00005189"/>
    </source>
</evidence>
<sequence>MFTTRLMSGIVLVLIALLTIGTGGTILFATLLIVSLIGAYELLKALKVQDEKLNTLSAASYIGIILYYAAVVLPDVRIGHMHINNLDLPGMALISSLMLVMCVYVFTFPRYHANQVTGALFAVIYVGVMLSYIYQTRMIEGGKYHVWLIFLCSWGADTCAYCVGILFGKHKMAPALSPKKSIEGAVGGVCGAALLGFLFQLATYGLSYQYAIICAVGAVISMVGDLGASAIKRNMGIKDYGTLIPGHGGIMDRFDSVIFTAPVIYYLSSFLIG</sequence>
<dbReference type="KEGG" id="bliq:INP51_09270"/>
<keyword evidence="10 18" id="KW-0808">Transferase</keyword>
<evidence type="ECO:0000256" key="7">
    <source>
        <dbReference type="ARBA" id="ARBA00019373"/>
    </source>
</evidence>
<evidence type="ECO:0000256" key="5">
    <source>
        <dbReference type="ARBA" id="ARBA00010185"/>
    </source>
</evidence>
<dbReference type="EC" id="2.7.7.41" evidence="6 18"/>
<organism evidence="20 21">
    <name type="scientific">Blautia liquoris</name>
    <dbReference type="NCBI Taxonomy" id="2779518"/>
    <lineage>
        <taxon>Bacteria</taxon>
        <taxon>Bacillati</taxon>
        <taxon>Bacillota</taxon>
        <taxon>Clostridia</taxon>
        <taxon>Lachnospirales</taxon>
        <taxon>Lachnospiraceae</taxon>
        <taxon>Blautia</taxon>
    </lineage>
</organism>
<evidence type="ECO:0000256" key="18">
    <source>
        <dbReference type="RuleBase" id="RU003938"/>
    </source>
</evidence>
<evidence type="ECO:0000256" key="15">
    <source>
        <dbReference type="ARBA" id="ARBA00023136"/>
    </source>
</evidence>
<reference evidence="20 21" key="1">
    <citation type="submission" date="2020-10" db="EMBL/GenBank/DDBJ databases">
        <title>Blautia liquoris sp.nov., isolated from the mud in a fermentation cellar used for the production of Chinese strong-flavoured liquor.</title>
        <authorList>
            <person name="Lu L."/>
        </authorList>
    </citation>
    <scope>NUCLEOTIDE SEQUENCE [LARGE SCALE GENOMIC DNA]</scope>
    <source>
        <strain evidence="20 21">LZLJ-3</strain>
    </source>
</reference>
<feature type="transmembrane region" description="Helical" evidence="19">
    <location>
        <begin position="52"/>
        <end position="70"/>
    </location>
</feature>
<evidence type="ECO:0000256" key="2">
    <source>
        <dbReference type="ARBA" id="ARBA00004651"/>
    </source>
</evidence>
<dbReference type="GO" id="GO:0004605">
    <property type="term" value="F:phosphatidate cytidylyltransferase activity"/>
    <property type="evidence" value="ECO:0007669"/>
    <property type="project" value="UniProtKB-EC"/>
</dbReference>
<evidence type="ECO:0000256" key="1">
    <source>
        <dbReference type="ARBA" id="ARBA00001698"/>
    </source>
</evidence>
<feature type="transmembrane region" description="Helical" evidence="19">
    <location>
        <begin position="90"/>
        <end position="109"/>
    </location>
</feature>
<evidence type="ECO:0000256" key="3">
    <source>
        <dbReference type="ARBA" id="ARBA00005119"/>
    </source>
</evidence>
<dbReference type="GO" id="GO:0016024">
    <property type="term" value="P:CDP-diacylglycerol biosynthetic process"/>
    <property type="evidence" value="ECO:0007669"/>
    <property type="project" value="UniProtKB-UniPathway"/>
</dbReference>
<dbReference type="PROSITE" id="PS01315">
    <property type="entry name" value="CDS"/>
    <property type="match status" value="1"/>
</dbReference>
<dbReference type="AlphaFoldDB" id="A0A7M2RE11"/>
<dbReference type="Pfam" id="PF01148">
    <property type="entry name" value="CTP_transf_1"/>
    <property type="match status" value="1"/>
</dbReference>
<comment type="similarity">
    <text evidence="5 18">Belongs to the CDS family.</text>
</comment>
<comment type="pathway">
    <text evidence="3 18">Phospholipid metabolism; CDP-diacylglycerol biosynthesis; CDP-diacylglycerol from sn-glycerol 3-phosphate: step 3/3.</text>
</comment>
<keyword evidence="13 19" id="KW-1133">Transmembrane helix</keyword>
<feature type="transmembrane region" description="Helical" evidence="19">
    <location>
        <begin position="180"/>
        <end position="202"/>
    </location>
</feature>
<dbReference type="UniPathway" id="UPA00557">
    <property type="reaction ID" value="UER00614"/>
</dbReference>
<evidence type="ECO:0000256" key="14">
    <source>
        <dbReference type="ARBA" id="ARBA00023098"/>
    </source>
</evidence>
<evidence type="ECO:0000256" key="12">
    <source>
        <dbReference type="ARBA" id="ARBA00022695"/>
    </source>
</evidence>
<evidence type="ECO:0000256" key="16">
    <source>
        <dbReference type="ARBA" id="ARBA00023209"/>
    </source>
</evidence>
<keyword evidence="12 18" id="KW-0548">Nucleotidyltransferase</keyword>
<keyword evidence="8" id="KW-1003">Cell membrane</keyword>
<feature type="transmembrane region" description="Helical" evidence="19">
    <location>
        <begin position="208"/>
        <end position="228"/>
    </location>
</feature>
<proteinExistence type="inferred from homology"/>
<dbReference type="GO" id="GO:0005886">
    <property type="term" value="C:plasma membrane"/>
    <property type="evidence" value="ECO:0007669"/>
    <property type="project" value="UniProtKB-SubCell"/>
</dbReference>
<keyword evidence="11 18" id="KW-0812">Transmembrane</keyword>
<dbReference type="PANTHER" id="PTHR46382:SF1">
    <property type="entry name" value="PHOSPHATIDATE CYTIDYLYLTRANSFERASE"/>
    <property type="match status" value="1"/>
</dbReference>
<evidence type="ECO:0000256" key="6">
    <source>
        <dbReference type="ARBA" id="ARBA00012487"/>
    </source>
</evidence>
<evidence type="ECO:0000256" key="17">
    <source>
        <dbReference type="ARBA" id="ARBA00023264"/>
    </source>
</evidence>
<dbReference type="Proteomes" id="UP000593601">
    <property type="component" value="Chromosome"/>
</dbReference>
<comment type="subcellular location">
    <subcellularLocation>
        <location evidence="2">Cell membrane</location>
        <topology evidence="2">Multi-pass membrane protein</topology>
    </subcellularLocation>
</comment>
<keyword evidence="16" id="KW-0594">Phospholipid biosynthesis</keyword>
<name>A0A7M2RE11_9FIRM</name>
<dbReference type="RefSeq" id="WP_193734583.1">
    <property type="nucleotide sequence ID" value="NZ_CP063304.1"/>
</dbReference>
<accession>A0A7M2RE11</accession>
<keyword evidence="15 19" id="KW-0472">Membrane</keyword>
<feature type="transmembrane region" description="Helical" evidence="19">
    <location>
        <begin position="146"/>
        <end position="168"/>
    </location>
</feature>
<evidence type="ECO:0000256" key="13">
    <source>
        <dbReference type="ARBA" id="ARBA00022989"/>
    </source>
</evidence>
<evidence type="ECO:0000256" key="10">
    <source>
        <dbReference type="ARBA" id="ARBA00022679"/>
    </source>
</evidence>
<evidence type="ECO:0000256" key="8">
    <source>
        <dbReference type="ARBA" id="ARBA00022475"/>
    </source>
</evidence>
<gene>
    <name evidence="20" type="ORF">INP51_09270</name>
</gene>
<evidence type="ECO:0000313" key="20">
    <source>
        <dbReference type="EMBL" id="QOV18221.1"/>
    </source>
</evidence>
<keyword evidence="14" id="KW-0443">Lipid metabolism</keyword>
<dbReference type="PANTHER" id="PTHR46382">
    <property type="entry name" value="PHOSPHATIDATE CYTIDYLYLTRANSFERASE"/>
    <property type="match status" value="1"/>
</dbReference>
<feature type="transmembrane region" description="Helical" evidence="19">
    <location>
        <begin position="116"/>
        <end position="134"/>
    </location>
</feature>
<protein>
    <recommendedName>
        <fullName evidence="7 18">Phosphatidate cytidylyltransferase</fullName>
        <ecNumber evidence="6 18">2.7.7.41</ecNumber>
    </recommendedName>
</protein>
<evidence type="ECO:0000256" key="11">
    <source>
        <dbReference type="ARBA" id="ARBA00022692"/>
    </source>
</evidence>
<evidence type="ECO:0000313" key="21">
    <source>
        <dbReference type="Proteomes" id="UP000593601"/>
    </source>
</evidence>
<comment type="catalytic activity">
    <reaction evidence="1 18">
        <text>a 1,2-diacyl-sn-glycero-3-phosphate + CTP + H(+) = a CDP-1,2-diacyl-sn-glycerol + diphosphate</text>
        <dbReference type="Rhea" id="RHEA:16229"/>
        <dbReference type="ChEBI" id="CHEBI:15378"/>
        <dbReference type="ChEBI" id="CHEBI:33019"/>
        <dbReference type="ChEBI" id="CHEBI:37563"/>
        <dbReference type="ChEBI" id="CHEBI:58332"/>
        <dbReference type="ChEBI" id="CHEBI:58608"/>
        <dbReference type="EC" id="2.7.7.41"/>
    </reaction>
</comment>
<keyword evidence="17" id="KW-1208">Phospholipid metabolism</keyword>
<evidence type="ECO:0000256" key="19">
    <source>
        <dbReference type="SAM" id="Phobius"/>
    </source>
</evidence>
<keyword evidence="9" id="KW-0444">Lipid biosynthesis</keyword>
<evidence type="ECO:0000256" key="9">
    <source>
        <dbReference type="ARBA" id="ARBA00022516"/>
    </source>
</evidence>
<keyword evidence="21" id="KW-1185">Reference proteome</keyword>